<protein>
    <submittedName>
        <fullName evidence="1">Uncharacterized protein</fullName>
    </submittedName>
</protein>
<sequence length="172" mass="19774">MSTSIPLQQHPPFLDSSGDVRSATFLRYDAGEFAGMEEAELDSTLWRQLPRDVLRRNSAPVARRKNPIWKFHVRKPTGHLKKVDVPAEISKVGIRNAFNIVSLEIFLELYAATSSLNLVFPFVRFFYARRFPLYFFMRVCSHEDEVNLFSSELDTCQGDTLGVSLWVVLFLL</sequence>
<name>A0ABD1Y2Q5_9MARC</name>
<dbReference type="AlphaFoldDB" id="A0ABD1Y2Q5"/>
<dbReference type="Proteomes" id="UP001605036">
    <property type="component" value="Unassembled WGS sequence"/>
</dbReference>
<gene>
    <name evidence="1" type="ORF">R1flu_001090</name>
</gene>
<comment type="caution">
    <text evidence="1">The sequence shown here is derived from an EMBL/GenBank/DDBJ whole genome shotgun (WGS) entry which is preliminary data.</text>
</comment>
<accession>A0ABD1Y2Q5</accession>
<reference evidence="1 2" key="1">
    <citation type="submission" date="2024-09" db="EMBL/GenBank/DDBJ databases">
        <title>Chromosome-scale assembly of Riccia fluitans.</title>
        <authorList>
            <person name="Paukszto L."/>
            <person name="Sawicki J."/>
            <person name="Karawczyk K."/>
            <person name="Piernik-Szablinska J."/>
            <person name="Szczecinska M."/>
            <person name="Mazdziarz M."/>
        </authorList>
    </citation>
    <scope>NUCLEOTIDE SEQUENCE [LARGE SCALE GENOMIC DNA]</scope>
    <source>
        <strain evidence="1">Rf_01</strain>
        <tissue evidence="1">Aerial parts of the thallus</tissue>
    </source>
</reference>
<dbReference type="EMBL" id="JBHFFA010000006">
    <property type="protein sequence ID" value="KAL2620885.1"/>
    <property type="molecule type" value="Genomic_DNA"/>
</dbReference>
<proteinExistence type="predicted"/>
<keyword evidence="2" id="KW-1185">Reference proteome</keyword>
<organism evidence="1 2">
    <name type="scientific">Riccia fluitans</name>
    <dbReference type="NCBI Taxonomy" id="41844"/>
    <lineage>
        <taxon>Eukaryota</taxon>
        <taxon>Viridiplantae</taxon>
        <taxon>Streptophyta</taxon>
        <taxon>Embryophyta</taxon>
        <taxon>Marchantiophyta</taxon>
        <taxon>Marchantiopsida</taxon>
        <taxon>Marchantiidae</taxon>
        <taxon>Marchantiales</taxon>
        <taxon>Ricciaceae</taxon>
        <taxon>Riccia</taxon>
    </lineage>
</organism>
<evidence type="ECO:0000313" key="1">
    <source>
        <dbReference type="EMBL" id="KAL2620885.1"/>
    </source>
</evidence>
<evidence type="ECO:0000313" key="2">
    <source>
        <dbReference type="Proteomes" id="UP001605036"/>
    </source>
</evidence>